<feature type="chain" id="PRO_5021384484" description="Secreted protein" evidence="1">
    <location>
        <begin position="25"/>
        <end position="95"/>
    </location>
</feature>
<evidence type="ECO:0000256" key="1">
    <source>
        <dbReference type="SAM" id="SignalP"/>
    </source>
</evidence>
<dbReference type="AlphaFoldDB" id="A0A4Z0NVP4"/>
<gene>
    <name evidence="2" type="ORF">EU555_03510</name>
</gene>
<dbReference type="OrthoDB" id="1522627at2"/>
<evidence type="ECO:0000313" key="3">
    <source>
        <dbReference type="Proteomes" id="UP000297535"/>
    </source>
</evidence>
<accession>A0A4Z0NVP4</accession>
<sequence length="95" mass="10050">MLRRIPSVALFAATLLGPAGAAQAGPATDVPRLLRDWTAQNGTCRGGSGDDPATLAACERRDVLHQRLTAAGWCYGRPGDAGYQRVWRPCTGTGR</sequence>
<dbReference type="Proteomes" id="UP000297535">
    <property type="component" value="Unassembled WGS sequence"/>
</dbReference>
<proteinExistence type="predicted"/>
<dbReference type="EMBL" id="SRLB01000002">
    <property type="protein sequence ID" value="TGE01752.1"/>
    <property type="molecule type" value="Genomic_DNA"/>
</dbReference>
<dbReference type="RefSeq" id="WP_135413066.1">
    <property type="nucleotide sequence ID" value="NZ_SRLB01000002.1"/>
</dbReference>
<feature type="signal peptide" evidence="1">
    <location>
        <begin position="1"/>
        <end position="24"/>
    </location>
</feature>
<comment type="caution">
    <text evidence="2">The sequence shown here is derived from an EMBL/GenBank/DDBJ whole genome shotgun (WGS) entry which is preliminary data.</text>
</comment>
<keyword evidence="1" id="KW-0732">Signal</keyword>
<keyword evidence="3" id="KW-1185">Reference proteome</keyword>
<reference evidence="2 3" key="1">
    <citation type="submission" date="2019-04" db="EMBL/GenBank/DDBJ databases">
        <authorList>
            <person name="Feng G."/>
            <person name="Zhu H."/>
        </authorList>
    </citation>
    <scope>NUCLEOTIDE SEQUENCE [LARGE SCALE GENOMIC DNA]</scope>
    <source>
        <strain evidence="2 3">6HR-1</strain>
    </source>
</reference>
<evidence type="ECO:0008006" key="4">
    <source>
        <dbReference type="Google" id="ProtNLM"/>
    </source>
</evidence>
<name>A0A4Z0NVP4_9HYPH</name>
<protein>
    <recommendedName>
        <fullName evidence="4">Secreted protein</fullName>
    </recommendedName>
</protein>
<organism evidence="2 3">
    <name type="scientific">Methylobacterium nonmethylotrophicum</name>
    <dbReference type="NCBI Taxonomy" id="1141884"/>
    <lineage>
        <taxon>Bacteria</taxon>
        <taxon>Pseudomonadati</taxon>
        <taxon>Pseudomonadota</taxon>
        <taxon>Alphaproteobacteria</taxon>
        <taxon>Hyphomicrobiales</taxon>
        <taxon>Methylobacteriaceae</taxon>
        <taxon>Methylobacterium</taxon>
    </lineage>
</organism>
<evidence type="ECO:0000313" key="2">
    <source>
        <dbReference type="EMBL" id="TGE01752.1"/>
    </source>
</evidence>